<name>A0A4Y2JME4_ARAVE</name>
<dbReference type="Proteomes" id="UP000499080">
    <property type="component" value="Unassembled WGS sequence"/>
</dbReference>
<proteinExistence type="predicted"/>
<dbReference type="PANTHER" id="PTHR47326:SF1">
    <property type="entry name" value="HTH PSQ-TYPE DOMAIN-CONTAINING PROTEIN"/>
    <property type="match status" value="1"/>
</dbReference>
<evidence type="ECO:0000313" key="2">
    <source>
        <dbReference type="Proteomes" id="UP000499080"/>
    </source>
</evidence>
<dbReference type="PANTHER" id="PTHR47326">
    <property type="entry name" value="TRANSPOSABLE ELEMENT TC3 TRANSPOSASE-LIKE PROTEIN"/>
    <property type="match status" value="1"/>
</dbReference>
<reference evidence="1 2" key="1">
    <citation type="journal article" date="2019" name="Sci. Rep.">
        <title>Orb-weaving spider Araneus ventricosus genome elucidates the spidroin gene catalogue.</title>
        <authorList>
            <person name="Kono N."/>
            <person name="Nakamura H."/>
            <person name="Ohtoshi R."/>
            <person name="Moran D.A.P."/>
            <person name="Shinohara A."/>
            <person name="Yoshida Y."/>
            <person name="Fujiwara M."/>
            <person name="Mori M."/>
            <person name="Tomita M."/>
            <person name="Arakawa K."/>
        </authorList>
    </citation>
    <scope>NUCLEOTIDE SEQUENCE [LARGE SCALE GENOMIC DNA]</scope>
</reference>
<comment type="caution">
    <text evidence="1">The sequence shown here is derived from an EMBL/GenBank/DDBJ whole genome shotgun (WGS) entry which is preliminary data.</text>
</comment>
<organism evidence="1 2">
    <name type="scientific">Araneus ventricosus</name>
    <name type="common">Orbweaver spider</name>
    <name type="synonym">Epeira ventricosa</name>
    <dbReference type="NCBI Taxonomy" id="182803"/>
    <lineage>
        <taxon>Eukaryota</taxon>
        <taxon>Metazoa</taxon>
        <taxon>Ecdysozoa</taxon>
        <taxon>Arthropoda</taxon>
        <taxon>Chelicerata</taxon>
        <taxon>Arachnida</taxon>
        <taxon>Araneae</taxon>
        <taxon>Araneomorphae</taxon>
        <taxon>Entelegynae</taxon>
        <taxon>Araneoidea</taxon>
        <taxon>Araneidae</taxon>
        <taxon>Araneus</taxon>
    </lineage>
</organism>
<protein>
    <submittedName>
        <fullName evidence="1">Uncharacterized protein</fullName>
    </submittedName>
</protein>
<sequence>MNIFTMEGMFNPHNAYMWAVANRHVTQNRAAQRSFMVNSWAGIEGNYRIGPYLFPSPLTGANALTFVEQVLPKLLETYVHHR</sequence>
<evidence type="ECO:0000313" key="1">
    <source>
        <dbReference type="EMBL" id="GBM91551.1"/>
    </source>
</evidence>
<gene>
    <name evidence="1" type="ORF">AVEN_63498_1</name>
</gene>
<accession>A0A4Y2JME4</accession>
<dbReference type="EMBL" id="BGPR01003714">
    <property type="protein sequence ID" value="GBM91551.1"/>
    <property type="molecule type" value="Genomic_DNA"/>
</dbReference>
<dbReference type="AlphaFoldDB" id="A0A4Y2JME4"/>
<dbReference type="OrthoDB" id="6463599at2759"/>
<keyword evidence="2" id="KW-1185">Reference proteome</keyword>